<feature type="transmembrane region" description="Helical" evidence="6">
    <location>
        <begin position="52"/>
        <end position="71"/>
    </location>
</feature>
<keyword evidence="4 6" id="KW-1133">Transmembrane helix</keyword>
<dbReference type="eggNOG" id="COG2244">
    <property type="taxonomic scope" value="Bacteria"/>
</dbReference>
<evidence type="ECO:0000256" key="6">
    <source>
        <dbReference type="SAM" id="Phobius"/>
    </source>
</evidence>
<organism evidence="7 8">
    <name type="scientific">Thermophagus xiamenensis</name>
    <dbReference type="NCBI Taxonomy" id="385682"/>
    <lineage>
        <taxon>Bacteria</taxon>
        <taxon>Pseudomonadati</taxon>
        <taxon>Bacteroidota</taxon>
        <taxon>Bacteroidia</taxon>
        <taxon>Marinilabiliales</taxon>
        <taxon>Marinilabiliaceae</taxon>
        <taxon>Thermophagus</taxon>
    </lineage>
</organism>
<dbReference type="OrthoDB" id="3249502at2"/>
<feature type="transmembrane region" description="Helical" evidence="6">
    <location>
        <begin position="298"/>
        <end position="317"/>
    </location>
</feature>
<dbReference type="AlphaFoldDB" id="A0A1I1WX82"/>
<evidence type="ECO:0000256" key="4">
    <source>
        <dbReference type="ARBA" id="ARBA00022989"/>
    </source>
</evidence>
<proteinExistence type="predicted"/>
<dbReference type="RefSeq" id="WP_010526705.1">
    <property type="nucleotide sequence ID" value="NZ_AFSL01000015.1"/>
</dbReference>
<sequence length="484" mass="54878">MGERKAFIKDTLVYGLGNGLKKFIGLFLLPFYTRALSVGEFGVLETLGTTAALLSGFFSMGLDSACGFYYFKAADNRKKDVLSTALFLRIFSFLLIVPLFFFRDTFSQLLFGSIDYAFLVLMILLLVPVNLLMSEQSHLFRYFRQPWSYNLITILKSLSNIGLGITLVIVLKKGVEGAVWARIGSSLLVVVIAFVGFNYRKYNFKFSFYWARKLLKYGFPLIWSGIATWVFNSSDRYFLVHYSDLHEVGLYSIGAIFSQPVLLINMAVQMSFAVLFFQLYYAEKSPEKPQSRKMAIDLYLVYLTVAVLLSTLLSVYADFLVPFVTTPDYGAGAKVIPFLVFAHVAAQSFQTMGPGISLAEKTWHYAWITGATALLNLGLNFLMVPRWGFMGAGLATLISFVVYWQVKVWVASKYFRVGYPVGRINSFFILALLLSVMVVVWPQWFPGWLRAAVVILVTVLAFLFKLIYPSDIKHIWEGIKSRRF</sequence>
<gene>
    <name evidence="7" type="ORF">SAMN05444380_10565</name>
</gene>
<feature type="transmembrane region" description="Helical" evidence="6">
    <location>
        <begin position="451"/>
        <end position="468"/>
    </location>
</feature>
<evidence type="ECO:0000256" key="1">
    <source>
        <dbReference type="ARBA" id="ARBA00004651"/>
    </source>
</evidence>
<keyword evidence="3 6" id="KW-0812">Transmembrane</keyword>
<evidence type="ECO:0000313" key="8">
    <source>
        <dbReference type="Proteomes" id="UP000181976"/>
    </source>
</evidence>
<dbReference type="InterPro" id="IPR002797">
    <property type="entry name" value="Polysacc_synth"/>
</dbReference>
<name>A0A1I1WX82_9BACT</name>
<dbReference type="EMBL" id="FONA01000005">
    <property type="protein sequence ID" value="SFD99747.1"/>
    <property type="molecule type" value="Genomic_DNA"/>
</dbReference>
<keyword evidence="2" id="KW-1003">Cell membrane</keyword>
<dbReference type="PANTHER" id="PTHR30250">
    <property type="entry name" value="PST FAMILY PREDICTED COLANIC ACID TRANSPORTER"/>
    <property type="match status" value="1"/>
</dbReference>
<feature type="transmembrane region" description="Helical" evidence="6">
    <location>
        <begin position="12"/>
        <end position="32"/>
    </location>
</feature>
<feature type="transmembrane region" description="Helical" evidence="6">
    <location>
        <begin position="362"/>
        <end position="381"/>
    </location>
</feature>
<keyword evidence="5 6" id="KW-0472">Membrane</keyword>
<feature type="transmembrane region" description="Helical" evidence="6">
    <location>
        <begin position="329"/>
        <end position="350"/>
    </location>
</feature>
<dbReference type="Pfam" id="PF01943">
    <property type="entry name" value="Polysacc_synt"/>
    <property type="match status" value="1"/>
</dbReference>
<evidence type="ECO:0000256" key="5">
    <source>
        <dbReference type="ARBA" id="ARBA00023136"/>
    </source>
</evidence>
<evidence type="ECO:0000313" key="7">
    <source>
        <dbReference type="EMBL" id="SFD99747.1"/>
    </source>
</evidence>
<comment type="subcellular location">
    <subcellularLocation>
        <location evidence="1">Cell membrane</location>
        <topology evidence="1">Multi-pass membrane protein</topology>
    </subcellularLocation>
</comment>
<dbReference type="InParanoid" id="A0A1I1WX82"/>
<feature type="transmembrane region" description="Helical" evidence="6">
    <location>
        <begin position="251"/>
        <end position="277"/>
    </location>
</feature>
<keyword evidence="8" id="KW-1185">Reference proteome</keyword>
<dbReference type="STRING" id="385682.SAMN05444380_10565"/>
<feature type="transmembrane region" description="Helical" evidence="6">
    <location>
        <begin position="427"/>
        <end position="445"/>
    </location>
</feature>
<feature type="transmembrane region" description="Helical" evidence="6">
    <location>
        <begin position="83"/>
        <end position="102"/>
    </location>
</feature>
<dbReference type="Proteomes" id="UP000181976">
    <property type="component" value="Unassembled WGS sequence"/>
</dbReference>
<reference evidence="7 8" key="1">
    <citation type="submission" date="2016-10" db="EMBL/GenBank/DDBJ databases">
        <authorList>
            <person name="de Groot N.N."/>
        </authorList>
    </citation>
    <scope>NUCLEOTIDE SEQUENCE [LARGE SCALE GENOMIC DNA]</scope>
    <source>
        <strain evidence="7 8">DSM 19012</strain>
    </source>
</reference>
<feature type="transmembrane region" description="Helical" evidence="6">
    <location>
        <begin position="154"/>
        <end position="171"/>
    </location>
</feature>
<feature type="transmembrane region" description="Helical" evidence="6">
    <location>
        <begin position="387"/>
        <end position="406"/>
    </location>
</feature>
<feature type="transmembrane region" description="Helical" evidence="6">
    <location>
        <begin position="214"/>
        <end position="231"/>
    </location>
</feature>
<evidence type="ECO:0000256" key="3">
    <source>
        <dbReference type="ARBA" id="ARBA00022692"/>
    </source>
</evidence>
<feature type="transmembrane region" description="Helical" evidence="6">
    <location>
        <begin position="183"/>
        <end position="202"/>
    </location>
</feature>
<feature type="transmembrane region" description="Helical" evidence="6">
    <location>
        <begin position="114"/>
        <end position="133"/>
    </location>
</feature>
<accession>A0A1I1WX82</accession>
<dbReference type="InterPro" id="IPR050833">
    <property type="entry name" value="Poly_Biosynth_Transport"/>
</dbReference>
<evidence type="ECO:0000256" key="2">
    <source>
        <dbReference type="ARBA" id="ARBA00022475"/>
    </source>
</evidence>
<protein>
    <submittedName>
        <fullName evidence="7">Membrane protein involved in the export of O-antigen and teichoic acid</fullName>
    </submittedName>
</protein>
<dbReference type="GO" id="GO:0005886">
    <property type="term" value="C:plasma membrane"/>
    <property type="evidence" value="ECO:0007669"/>
    <property type="project" value="UniProtKB-SubCell"/>
</dbReference>
<dbReference type="PANTHER" id="PTHR30250:SF11">
    <property type="entry name" value="O-ANTIGEN TRANSPORTER-RELATED"/>
    <property type="match status" value="1"/>
</dbReference>